<name>C9MRB0_9BACT</name>
<dbReference type="RefSeq" id="WP_004383863.1">
    <property type="nucleotide sequence ID" value="NZ_GG698715.1"/>
</dbReference>
<evidence type="ECO:0000313" key="1">
    <source>
        <dbReference type="EMBL" id="EEX17860.1"/>
    </source>
</evidence>
<dbReference type="HOGENOM" id="CLU_090998_0_0_10"/>
<evidence type="ECO:0000313" key="2">
    <source>
        <dbReference type="Proteomes" id="UP000003327"/>
    </source>
</evidence>
<dbReference type="AlphaFoldDB" id="C9MRB0"/>
<dbReference type="Proteomes" id="UP000003327">
    <property type="component" value="Unassembled WGS sequence"/>
</dbReference>
<evidence type="ECO:0008006" key="3">
    <source>
        <dbReference type="Google" id="ProtNLM"/>
    </source>
</evidence>
<dbReference type="NCBIfam" id="NF033782">
    <property type="entry name" value="lipoprot_Omp28"/>
    <property type="match status" value="1"/>
</dbReference>
<dbReference type="STRING" id="649761.HMPREF0973_02162"/>
<dbReference type="PROSITE" id="PS51257">
    <property type="entry name" value="PROKAR_LIPOPROTEIN"/>
    <property type="match status" value="1"/>
</dbReference>
<reference evidence="1 2" key="1">
    <citation type="submission" date="2009-09" db="EMBL/GenBank/DDBJ databases">
        <authorList>
            <person name="Weinstock G."/>
            <person name="Sodergren E."/>
            <person name="Clifton S."/>
            <person name="Fulton L."/>
            <person name="Fulton B."/>
            <person name="Courtney L."/>
            <person name="Fronick C."/>
            <person name="Harrison M."/>
            <person name="Strong C."/>
            <person name="Farmer C."/>
            <person name="Delahaunty K."/>
            <person name="Markovic C."/>
            <person name="Hall O."/>
            <person name="Minx P."/>
            <person name="Tomlinson C."/>
            <person name="Mitreva M."/>
            <person name="Nelson J."/>
            <person name="Hou S."/>
            <person name="Wollam A."/>
            <person name="Pepin K.H."/>
            <person name="Johnson M."/>
            <person name="Bhonagiri V."/>
            <person name="Nash W.E."/>
            <person name="Warren W."/>
            <person name="Chinwalla A."/>
            <person name="Mardis E.R."/>
            <person name="Wilson R.K."/>
        </authorList>
    </citation>
    <scope>NUCLEOTIDE SEQUENCE [LARGE SCALE GENOMIC DNA]</scope>
    <source>
        <strain evidence="1 2">F0319</strain>
    </source>
</reference>
<proteinExistence type="predicted"/>
<dbReference type="Gene3D" id="2.60.40.10">
    <property type="entry name" value="Immunoglobulins"/>
    <property type="match status" value="1"/>
</dbReference>
<dbReference type="InterPro" id="IPR021615">
    <property type="entry name" value="Omp28"/>
</dbReference>
<dbReference type="EMBL" id="ACVA01000049">
    <property type="protein sequence ID" value="EEX17860.1"/>
    <property type="molecule type" value="Genomic_DNA"/>
</dbReference>
<sequence length="260" mass="29414">MKNIYLFLLSSLIFLVSCDPVSRDERLVEIPAVTVQHNVLIEEFTGQRCIFCPEAATAIVQLQNSYGADKLIAVAFHAGPLALKNTSSVVGLRTDMGDMYYKHWVVPNVPKALINRHGGVLSKDAWAGRVYDELAQTTTVSIDLRCQYNTNKRQVNIETDLKSLKGNVNGKLQLWLVEDNVVAPQLFPNNKLEKEYVHRHVFRAAINGEWGTELMLFNTMKEKFLYTLPEGIKPNRAWVIGFFYNESGVLQVVQQRVSLS</sequence>
<dbReference type="Pfam" id="PF11551">
    <property type="entry name" value="Omp28"/>
    <property type="match status" value="1"/>
</dbReference>
<keyword evidence="2" id="KW-1185">Reference proteome</keyword>
<accession>C9MRB0</accession>
<comment type="caution">
    <text evidence="1">The sequence shown here is derived from an EMBL/GenBank/DDBJ whole genome shotgun (WGS) entry which is preliminary data.</text>
</comment>
<dbReference type="OrthoDB" id="1081990at2"/>
<gene>
    <name evidence="1" type="ORF">HMPREF0973_02162</name>
</gene>
<organism evidence="1 2">
    <name type="scientific">Prevotella veroralis F0319</name>
    <dbReference type="NCBI Taxonomy" id="649761"/>
    <lineage>
        <taxon>Bacteria</taxon>
        <taxon>Pseudomonadati</taxon>
        <taxon>Bacteroidota</taxon>
        <taxon>Bacteroidia</taxon>
        <taxon>Bacteroidales</taxon>
        <taxon>Prevotellaceae</taxon>
        <taxon>Prevotella</taxon>
    </lineage>
</organism>
<dbReference type="eggNOG" id="ENOG5032UCK">
    <property type="taxonomic scope" value="Bacteria"/>
</dbReference>
<protein>
    <recommendedName>
        <fullName evidence="3">Outer membrane protein Omp28</fullName>
    </recommendedName>
</protein>
<dbReference type="InterPro" id="IPR013783">
    <property type="entry name" value="Ig-like_fold"/>
</dbReference>